<protein>
    <submittedName>
        <fullName evidence="2">Uncharacterized protein</fullName>
    </submittedName>
</protein>
<feature type="compositionally biased region" description="Acidic residues" evidence="1">
    <location>
        <begin position="39"/>
        <end position="50"/>
    </location>
</feature>
<evidence type="ECO:0000313" key="2">
    <source>
        <dbReference type="EMBL" id="CAF4377419.1"/>
    </source>
</evidence>
<organism evidence="2 3">
    <name type="scientific">Adineta steineri</name>
    <dbReference type="NCBI Taxonomy" id="433720"/>
    <lineage>
        <taxon>Eukaryota</taxon>
        <taxon>Metazoa</taxon>
        <taxon>Spiralia</taxon>
        <taxon>Gnathifera</taxon>
        <taxon>Rotifera</taxon>
        <taxon>Eurotatoria</taxon>
        <taxon>Bdelloidea</taxon>
        <taxon>Adinetida</taxon>
        <taxon>Adinetidae</taxon>
        <taxon>Adineta</taxon>
    </lineage>
</organism>
<comment type="caution">
    <text evidence="2">The sequence shown here is derived from an EMBL/GenBank/DDBJ whole genome shotgun (WGS) entry which is preliminary data.</text>
</comment>
<reference evidence="2" key="1">
    <citation type="submission" date="2021-02" db="EMBL/GenBank/DDBJ databases">
        <authorList>
            <person name="Nowell W R."/>
        </authorList>
    </citation>
    <scope>NUCLEOTIDE SEQUENCE</scope>
</reference>
<dbReference type="AlphaFoldDB" id="A0A820MQB3"/>
<evidence type="ECO:0000256" key="1">
    <source>
        <dbReference type="SAM" id="MobiDB-lite"/>
    </source>
</evidence>
<name>A0A820MQB3_9BILA</name>
<dbReference type="EMBL" id="CAJOBB010021580">
    <property type="protein sequence ID" value="CAF4377419.1"/>
    <property type="molecule type" value="Genomic_DNA"/>
</dbReference>
<feature type="non-terminal residue" evidence="2">
    <location>
        <position position="65"/>
    </location>
</feature>
<feature type="compositionally biased region" description="Low complexity" evidence="1">
    <location>
        <begin position="51"/>
        <end position="65"/>
    </location>
</feature>
<evidence type="ECO:0000313" key="3">
    <source>
        <dbReference type="Proteomes" id="UP000663868"/>
    </source>
</evidence>
<accession>A0A820MQB3</accession>
<feature type="region of interest" description="Disordered" evidence="1">
    <location>
        <begin position="1"/>
        <end position="65"/>
    </location>
</feature>
<dbReference type="Proteomes" id="UP000663868">
    <property type="component" value="Unassembled WGS sequence"/>
</dbReference>
<proteinExistence type="predicted"/>
<sequence>MELRSSEKENNNIYTVPDDNLQKTNGDFATETDFMKDDENNESDYIDYEADSSLSNDNDPSSYFS</sequence>
<feature type="compositionally biased region" description="Basic and acidic residues" evidence="1">
    <location>
        <begin position="1"/>
        <end position="10"/>
    </location>
</feature>
<gene>
    <name evidence="2" type="ORF">KXQ929_LOCUS49711</name>
</gene>